<dbReference type="Proteomes" id="UP000234498">
    <property type="component" value="Unassembled WGS sequence"/>
</dbReference>
<dbReference type="AlphaFoldDB" id="A0A2H1I6H1"/>
<evidence type="ECO:0000313" key="4">
    <source>
        <dbReference type="Proteomes" id="UP000234498"/>
    </source>
</evidence>
<dbReference type="GO" id="GO:0016491">
    <property type="term" value="F:oxidoreductase activity"/>
    <property type="evidence" value="ECO:0007669"/>
    <property type="project" value="UniProtKB-KW"/>
</dbReference>
<dbReference type="InterPro" id="IPR023210">
    <property type="entry name" value="NADP_OxRdtase_dom"/>
</dbReference>
<dbReference type="Pfam" id="PF00248">
    <property type="entry name" value="Aldo_ket_red"/>
    <property type="match status" value="1"/>
</dbReference>
<dbReference type="InterPro" id="IPR036812">
    <property type="entry name" value="NAD(P)_OxRdtase_dom_sf"/>
</dbReference>
<accession>A0A2H1I6H1</accession>
<dbReference type="InterPro" id="IPR050791">
    <property type="entry name" value="Aldo-Keto_reductase"/>
</dbReference>
<organism evidence="3 4">
    <name type="scientific">Brevibacterium linens</name>
    <dbReference type="NCBI Taxonomy" id="1703"/>
    <lineage>
        <taxon>Bacteria</taxon>
        <taxon>Bacillati</taxon>
        <taxon>Actinomycetota</taxon>
        <taxon>Actinomycetes</taxon>
        <taxon>Micrococcales</taxon>
        <taxon>Brevibacteriaceae</taxon>
        <taxon>Brevibacterium</taxon>
    </lineage>
</organism>
<protein>
    <submittedName>
        <fullName evidence="3">Predicted oxidoreductase</fullName>
    </submittedName>
</protein>
<dbReference type="PANTHER" id="PTHR43625">
    <property type="entry name" value="AFLATOXIN B1 ALDEHYDE REDUCTASE"/>
    <property type="match status" value="1"/>
</dbReference>
<dbReference type="Gene3D" id="3.20.20.100">
    <property type="entry name" value="NADP-dependent oxidoreductase domain"/>
    <property type="match status" value="1"/>
</dbReference>
<evidence type="ECO:0000259" key="2">
    <source>
        <dbReference type="Pfam" id="PF00248"/>
    </source>
</evidence>
<dbReference type="GO" id="GO:0005737">
    <property type="term" value="C:cytoplasm"/>
    <property type="evidence" value="ECO:0007669"/>
    <property type="project" value="TreeGrafter"/>
</dbReference>
<dbReference type="SUPFAM" id="SSF51430">
    <property type="entry name" value="NAD(P)-linked oxidoreductase"/>
    <property type="match status" value="1"/>
</dbReference>
<reference evidence="3 4" key="1">
    <citation type="submission" date="2017-03" db="EMBL/GenBank/DDBJ databases">
        <authorList>
            <person name="Afonso C.L."/>
            <person name="Miller P.J."/>
            <person name="Scott M.A."/>
            <person name="Spackman E."/>
            <person name="Goraichik I."/>
            <person name="Dimitrov K.M."/>
            <person name="Suarez D.L."/>
            <person name="Swayne D.E."/>
        </authorList>
    </citation>
    <scope>NUCLEOTIDE SEQUENCE [LARGE SCALE GENOMIC DNA]</scope>
    <source>
        <strain evidence="3 4">Mu101</strain>
    </source>
</reference>
<feature type="domain" description="NADP-dependent oxidoreductase" evidence="2">
    <location>
        <begin position="21"/>
        <end position="312"/>
    </location>
</feature>
<dbReference type="RefSeq" id="WP_219618110.1">
    <property type="nucleotide sequence ID" value="NZ_FXZA01000002.1"/>
</dbReference>
<evidence type="ECO:0000313" key="3">
    <source>
        <dbReference type="EMBL" id="SMX70811.1"/>
    </source>
</evidence>
<dbReference type="PANTHER" id="PTHR43625:SF40">
    <property type="entry name" value="ALDO-KETO REDUCTASE YAKC [NADP(+)]"/>
    <property type="match status" value="1"/>
</dbReference>
<evidence type="ECO:0000256" key="1">
    <source>
        <dbReference type="ARBA" id="ARBA00023002"/>
    </source>
</evidence>
<keyword evidence="1" id="KW-0560">Oxidoreductase</keyword>
<sequence>MNPPSTAQIPRTRLGALEVPRMGLGCMGMSLAYGRPDPEAGVRTISHALDRGVGFLDTADMYANGSNEELVSRAIAGRRDEVVLATKCGITTVPGIGLPRGVNGDPAYIRRSAEASLARLGVDVIDLYYLHRVDPQVPIEESVGAMAELVERGLVREIGLSEVDPADLRRAHDTHPIAAVEMEWSIVSRELEDDIVPLARELGIGIVCYSPISRGMLSGDDAGLKPGLLDFRRFLPRWSRKNRAHNSRLVDTVKAVAARRGATPAQVALAWLLAKGEDVIPIPGTSKPHRLDENLGAFEVTLSDEDMHILNGLTAAGERYGRTGGA</sequence>
<name>A0A2H1I6H1_BRELN</name>
<dbReference type="EMBL" id="FXZA01000002">
    <property type="protein sequence ID" value="SMX70811.1"/>
    <property type="molecule type" value="Genomic_DNA"/>
</dbReference>
<dbReference type="CDD" id="cd19076">
    <property type="entry name" value="AKR_AKR13A_13D"/>
    <property type="match status" value="1"/>
</dbReference>
<proteinExistence type="predicted"/>
<gene>
    <name evidence="3" type="ORF">BLIN101_00897</name>
</gene>